<dbReference type="InParanoid" id="A0A1Y2E760"/>
<reference evidence="1 2" key="1">
    <citation type="submission" date="2016-07" db="EMBL/GenBank/DDBJ databases">
        <title>Pervasive Adenine N6-methylation of Active Genes in Fungi.</title>
        <authorList>
            <consortium name="DOE Joint Genome Institute"/>
            <person name="Mondo S.J."/>
            <person name="Dannebaum R.O."/>
            <person name="Kuo R.C."/>
            <person name="Labutti K."/>
            <person name="Haridas S."/>
            <person name="Kuo A."/>
            <person name="Salamov A."/>
            <person name="Ahrendt S.R."/>
            <person name="Lipzen A."/>
            <person name="Sullivan W."/>
            <person name="Andreopoulos W.B."/>
            <person name="Clum A."/>
            <person name="Lindquist E."/>
            <person name="Daum C."/>
            <person name="Ramamoorthy G.K."/>
            <person name="Gryganskyi A."/>
            <person name="Culley D."/>
            <person name="Magnuson J.K."/>
            <person name="James T.Y."/>
            <person name="O'Malley M.A."/>
            <person name="Stajich J.E."/>
            <person name="Spatafora J.W."/>
            <person name="Visel A."/>
            <person name="Grigoriev I.V."/>
        </authorList>
    </citation>
    <scope>NUCLEOTIDE SEQUENCE [LARGE SCALE GENOMIC DNA]</scope>
    <source>
        <strain evidence="1 2">CBS 129021</strain>
    </source>
</reference>
<comment type="caution">
    <text evidence="1">The sequence shown here is derived from an EMBL/GenBank/DDBJ whole genome shotgun (WGS) entry which is preliminary data.</text>
</comment>
<evidence type="ECO:0000313" key="1">
    <source>
        <dbReference type="EMBL" id="ORY67369.1"/>
    </source>
</evidence>
<dbReference type="RefSeq" id="XP_040717993.1">
    <property type="nucleotide sequence ID" value="XM_040865007.1"/>
</dbReference>
<dbReference type="Proteomes" id="UP000193689">
    <property type="component" value="Unassembled WGS sequence"/>
</dbReference>
<keyword evidence="2" id="KW-1185">Reference proteome</keyword>
<dbReference type="EMBL" id="MCFJ01000004">
    <property type="protein sequence ID" value="ORY67369.1"/>
    <property type="molecule type" value="Genomic_DNA"/>
</dbReference>
<evidence type="ECO:0000313" key="2">
    <source>
        <dbReference type="Proteomes" id="UP000193689"/>
    </source>
</evidence>
<organism evidence="1 2">
    <name type="scientific">Pseudomassariella vexata</name>
    <dbReference type="NCBI Taxonomy" id="1141098"/>
    <lineage>
        <taxon>Eukaryota</taxon>
        <taxon>Fungi</taxon>
        <taxon>Dikarya</taxon>
        <taxon>Ascomycota</taxon>
        <taxon>Pezizomycotina</taxon>
        <taxon>Sordariomycetes</taxon>
        <taxon>Xylariomycetidae</taxon>
        <taxon>Amphisphaeriales</taxon>
        <taxon>Pseudomassariaceae</taxon>
        <taxon>Pseudomassariella</taxon>
    </lineage>
</organism>
<gene>
    <name evidence="1" type="ORF">BCR38DRAFT_510163</name>
</gene>
<dbReference type="AlphaFoldDB" id="A0A1Y2E760"/>
<sequence>MYGELTDPDLGQDTIIENAGHARMHCSLLGGPVPSIRFLSTASRARPQRTQSHPVGISQLLLDLTHAQFNNRKDGSIHYSEIRTSERNVSFNSNTTQGGPIGYCPLRKSTDLVAISFHGSIVDRTLENIKKRFWNFPGPVFTEHFNDYQDRCILAI</sequence>
<accession>A0A1Y2E760</accession>
<protein>
    <submittedName>
        <fullName evidence="1">Uncharacterized protein</fullName>
    </submittedName>
</protein>
<name>A0A1Y2E760_9PEZI</name>
<dbReference type="GeneID" id="63781219"/>
<proteinExistence type="predicted"/>